<keyword evidence="2" id="KW-1133">Transmembrane helix</keyword>
<gene>
    <name evidence="4" type="primary">OJ1118_D07.2</name>
</gene>
<dbReference type="EMBL" id="AP003742">
    <property type="protein sequence ID" value="BAC82938.1"/>
    <property type="molecule type" value="Genomic_DNA"/>
</dbReference>
<feature type="transmembrane region" description="Helical" evidence="2">
    <location>
        <begin position="62"/>
        <end position="80"/>
    </location>
</feature>
<proteinExistence type="predicted"/>
<protein>
    <recommendedName>
        <fullName evidence="3">DUF4220 domain-containing protein</fullName>
    </recommendedName>
</protein>
<dbReference type="Pfam" id="PF13968">
    <property type="entry name" value="DUF4220"/>
    <property type="match status" value="1"/>
</dbReference>
<feature type="transmembrane region" description="Helical" evidence="2">
    <location>
        <begin position="100"/>
        <end position="127"/>
    </location>
</feature>
<feature type="compositionally biased region" description="Pro residues" evidence="1">
    <location>
        <begin position="586"/>
        <end position="595"/>
    </location>
</feature>
<reference evidence="5" key="2">
    <citation type="journal article" date="2008" name="Nucleic Acids Res.">
        <title>The rice annotation project database (RAP-DB): 2008 update.</title>
        <authorList>
            <consortium name="The rice annotation project (RAP)"/>
        </authorList>
    </citation>
    <scope>GENOME REANNOTATION</scope>
    <source>
        <strain evidence="5">cv. Nipponbare</strain>
    </source>
</reference>
<dbReference type="AlphaFoldDB" id="Q6ZLM2"/>
<evidence type="ECO:0000256" key="2">
    <source>
        <dbReference type="SAM" id="Phobius"/>
    </source>
</evidence>
<evidence type="ECO:0000313" key="5">
    <source>
        <dbReference type="Proteomes" id="UP000000763"/>
    </source>
</evidence>
<organism evidence="4 5">
    <name type="scientific">Oryza sativa subsp. japonica</name>
    <name type="common">Rice</name>
    <dbReference type="NCBI Taxonomy" id="39947"/>
    <lineage>
        <taxon>Eukaryota</taxon>
        <taxon>Viridiplantae</taxon>
        <taxon>Streptophyta</taxon>
        <taxon>Embryophyta</taxon>
        <taxon>Tracheophyta</taxon>
        <taxon>Spermatophyta</taxon>
        <taxon>Magnoliopsida</taxon>
        <taxon>Liliopsida</taxon>
        <taxon>Poales</taxon>
        <taxon>Poaceae</taxon>
        <taxon>BOP clade</taxon>
        <taxon>Oryzoideae</taxon>
        <taxon>Oryzeae</taxon>
        <taxon>Oryzinae</taxon>
        <taxon>Oryza</taxon>
        <taxon>Oryza sativa</taxon>
    </lineage>
</organism>
<dbReference type="Proteomes" id="UP000000763">
    <property type="component" value="Chromosome 7"/>
</dbReference>
<evidence type="ECO:0000259" key="3">
    <source>
        <dbReference type="Pfam" id="PF13968"/>
    </source>
</evidence>
<feature type="transmembrane region" description="Helical" evidence="2">
    <location>
        <begin position="182"/>
        <end position="205"/>
    </location>
</feature>
<dbReference type="InterPro" id="IPR025315">
    <property type="entry name" value="DUF4220"/>
</dbReference>
<dbReference type="InterPro" id="IPR007658">
    <property type="entry name" value="DUF594"/>
</dbReference>
<keyword evidence="2" id="KW-0812">Transmembrane</keyword>
<feature type="transmembrane region" description="Helical" evidence="2">
    <location>
        <begin position="27"/>
        <end position="50"/>
    </location>
</feature>
<dbReference type="PANTHER" id="PTHR31325">
    <property type="entry name" value="OS01G0798800 PROTEIN-RELATED"/>
    <property type="match status" value="1"/>
</dbReference>
<feature type="domain" description="DUF4220" evidence="3">
    <location>
        <begin position="142"/>
        <end position="334"/>
    </location>
</feature>
<name>Q6ZLM2_ORYSJ</name>
<feature type="transmembrane region" description="Helical" evidence="2">
    <location>
        <begin position="139"/>
        <end position="158"/>
    </location>
</feature>
<sequence length="608" mass="67306">MDRASSLIRNCTDAEVRLLEKRAKWEIWRVNSLSMVNAMLMGVVVGIGAYAPRYRHHPLTRFLFQGAAALFMPIVSYVVSDSTFVTFLIQPITTTATCRWLLHTFCILQWTVLVQIAAINTITLVATDARELGRSIAPSALLIIHAIWTCYLVIYFLGTDLGSGNDFSVKTISQDMSDFRRIFVLVSACLMFVKLVFKLVAFFMARQSFALGRNPRLVLGYMKEKEKDVVLPSVMHVTGDDVPPPPLLVMGEDTVNVQKGPNSYTSVVDNNLQQRGAAGLVNLDEVWQQMDDEYTNYSLTSWTPAGHKQLKDVCLSFALFKLLRCRFASCKLVNNPWKDNINLCSILDMHRPTAKWSPLPEKTKIVKVPDQVKSAIVAKLRSSKGSLQLTKACTASLHLQGSDSQLLWEDVTATTDVLLVCHIATTILEVKYPNPSTTASSSSDSSNRVVATHLSGYCAYLVACCPELLPDDDGWSKDLYKAVKADARRALAAGRAPPEYEKLVRLLSAGCRHKVLRNGAQLAEQLVALVQNQQEEEEEGNKAWGVLAEFWSEIILYLAPSDNLDAHAAASSSRCSGRCSTTPASSPGPPPPPPTTRLRLLHLLFKFI</sequence>
<evidence type="ECO:0000256" key="1">
    <source>
        <dbReference type="SAM" id="MobiDB-lite"/>
    </source>
</evidence>
<dbReference type="Pfam" id="PF04578">
    <property type="entry name" value="DUF594"/>
    <property type="match status" value="1"/>
</dbReference>
<evidence type="ECO:0000313" key="4">
    <source>
        <dbReference type="EMBL" id="BAC82938.1"/>
    </source>
</evidence>
<accession>Q6ZLM2</accession>
<feature type="region of interest" description="Disordered" evidence="1">
    <location>
        <begin position="575"/>
        <end position="595"/>
    </location>
</feature>
<keyword evidence="2" id="KW-0472">Membrane</keyword>
<reference evidence="5" key="1">
    <citation type="journal article" date="2005" name="Nature">
        <title>The map-based sequence of the rice genome.</title>
        <authorList>
            <consortium name="International rice genome sequencing project (IRGSP)"/>
            <person name="Matsumoto T."/>
            <person name="Wu J."/>
            <person name="Kanamori H."/>
            <person name="Katayose Y."/>
            <person name="Fujisawa M."/>
            <person name="Namiki N."/>
            <person name="Mizuno H."/>
            <person name="Yamamoto K."/>
            <person name="Antonio B.A."/>
            <person name="Baba T."/>
            <person name="Sakata K."/>
            <person name="Nagamura Y."/>
            <person name="Aoki H."/>
            <person name="Arikawa K."/>
            <person name="Arita K."/>
            <person name="Bito T."/>
            <person name="Chiden Y."/>
            <person name="Fujitsuka N."/>
            <person name="Fukunaka R."/>
            <person name="Hamada M."/>
            <person name="Harada C."/>
            <person name="Hayashi A."/>
            <person name="Hijishita S."/>
            <person name="Honda M."/>
            <person name="Hosokawa S."/>
            <person name="Ichikawa Y."/>
            <person name="Idonuma A."/>
            <person name="Iijima M."/>
            <person name="Ikeda M."/>
            <person name="Ikeno M."/>
            <person name="Ito K."/>
            <person name="Ito S."/>
            <person name="Ito T."/>
            <person name="Ito Y."/>
            <person name="Ito Y."/>
            <person name="Iwabuchi A."/>
            <person name="Kamiya K."/>
            <person name="Karasawa W."/>
            <person name="Kurita K."/>
            <person name="Katagiri S."/>
            <person name="Kikuta A."/>
            <person name="Kobayashi H."/>
            <person name="Kobayashi N."/>
            <person name="Machita K."/>
            <person name="Maehara T."/>
            <person name="Masukawa M."/>
            <person name="Mizubayashi T."/>
            <person name="Mukai Y."/>
            <person name="Nagasaki H."/>
            <person name="Nagata Y."/>
            <person name="Naito S."/>
            <person name="Nakashima M."/>
            <person name="Nakama Y."/>
            <person name="Nakamichi Y."/>
            <person name="Nakamura M."/>
            <person name="Meguro A."/>
            <person name="Negishi M."/>
            <person name="Ohta I."/>
            <person name="Ohta T."/>
            <person name="Okamoto M."/>
            <person name="Ono N."/>
            <person name="Saji S."/>
            <person name="Sakaguchi M."/>
            <person name="Sakai K."/>
            <person name="Shibata M."/>
            <person name="Shimokawa T."/>
            <person name="Song J."/>
            <person name="Takazaki Y."/>
            <person name="Terasawa K."/>
            <person name="Tsugane M."/>
            <person name="Tsuji K."/>
            <person name="Ueda S."/>
            <person name="Waki K."/>
            <person name="Yamagata H."/>
            <person name="Yamamoto M."/>
            <person name="Yamamoto S."/>
            <person name="Yamane H."/>
            <person name="Yoshiki S."/>
            <person name="Yoshihara R."/>
            <person name="Yukawa K."/>
            <person name="Zhong H."/>
            <person name="Yano M."/>
            <person name="Yuan Q."/>
            <person name="Ouyang S."/>
            <person name="Liu J."/>
            <person name="Jones K.M."/>
            <person name="Gansberger K."/>
            <person name="Moffat K."/>
            <person name="Hill J."/>
            <person name="Bera J."/>
            <person name="Fadrosh D."/>
            <person name="Jin S."/>
            <person name="Johri S."/>
            <person name="Kim M."/>
            <person name="Overton L."/>
            <person name="Reardon M."/>
            <person name="Tsitrin T."/>
            <person name="Vuong H."/>
            <person name="Weaver B."/>
            <person name="Ciecko A."/>
            <person name="Tallon L."/>
            <person name="Jackson J."/>
            <person name="Pai G."/>
            <person name="Aken S.V."/>
            <person name="Utterback T."/>
            <person name="Reidmuller S."/>
            <person name="Feldblyum T."/>
            <person name="Hsiao J."/>
            <person name="Zismann V."/>
            <person name="Iobst S."/>
            <person name="de Vazeille A.R."/>
            <person name="Buell C.R."/>
            <person name="Ying K."/>
            <person name="Li Y."/>
            <person name="Lu T."/>
            <person name="Huang Y."/>
            <person name="Zhao Q."/>
            <person name="Feng Q."/>
            <person name="Zhang L."/>
            <person name="Zhu J."/>
            <person name="Weng Q."/>
            <person name="Mu J."/>
            <person name="Lu Y."/>
            <person name="Fan D."/>
            <person name="Liu Y."/>
            <person name="Guan J."/>
            <person name="Zhang Y."/>
            <person name="Yu S."/>
            <person name="Liu X."/>
            <person name="Zhang Y."/>
            <person name="Hong G."/>
            <person name="Han B."/>
            <person name="Choisne N."/>
            <person name="Demange N."/>
            <person name="Orjeda G."/>
            <person name="Samain S."/>
            <person name="Cattolico L."/>
            <person name="Pelletier E."/>
            <person name="Couloux A."/>
            <person name="Segurens B."/>
            <person name="Wincker P."/>
            <person name="D'Hont A."/>
            <person name="Scarpelli C."/>
            <person name="Weissenbach J."/>
            <person name="Salanoubat M."/>
            <person name="Quetier F."/>
            <person name="Yu Y."/>
            <person name="Kim H.R."/>
            <person name="Rambo T."/>
            <person name="Currie J."/>
            <person name="Collura K."/>
            <person name="Luo M."/>
            <person name="Yang T."/>
            <person name="Ammiraju J.S.S."/>
            <person name="Engler F."/>
            <person name="Soderlund C."/>
            <person name="Wing R.A."/>
            <person name="Palmer L.E."/>
            <person name="de la Bastide M."/>
            <person name="Spiegel L."/>
            <person name="Nascimento L."/>
            <person name="Zutavern T."/>
            <person name="O'Shaughnessy A."/>
            <person name="Dike S."/>
            <person name="Dedhia N."/>
            <person name="Preston R."/>
            <person name="Balija V."/>
            <person name="McCombie W.R."/>
            <person name="Chow T."/>
            <person name="Chen H."/>
            <person name="Chung M."/>
            <person name="Chen C."/>
            <person name="Shaw J."/>
            <person name="Wu H."/>
            <person name="Hsiao K."/>
            <person name="Chao Y."/>
            <person name="Chu M."/>
            <person name="Cheng C."/>
            <person name="Hour A."/>
            <person name="Lee P."/>
            <person name="Lin S."/>
            <person name="Lin Y."/>
            <person name="Liou J."/>
            <person name="Liu S."/>
            <person name="Hsing Y."/>
            <person name="Raghuvanshi S."/>
            <person name="Mohanty A."/>
            <person name="Bharti A.K."/>
            <person name="Gaur A."/>
            <person name="Gupta V."/>
            <person name="Kumar D."/>
            <person name="Ravi V."/>
            <person name="Vij S."/>
            <person name="Kapur A."/>
            <person name="Khurana P."/>
            <person name="Khurana P."/>
            <person name="Khurana J.P."/>
            <person name="Tyagi A.K."/>
            <person name="Gaikwad K."/>
            <person name="Singh A."/>
            <person name="Dalal V."/>
            <person name="Srivastava S."/>
            <person name="Dixit A."/>
            <person name="Pal A.K."/>
            <person name="Ghazi I.A."/>
            <person name="Yadav M."/>
            <person name="Pandit A."/>
            <person name="Bhargava A."/>
            <person name="Sureshbabu K."/>
            <person name="Batra K."/>
            <person name="Sharma T.R."/>
            <person name="Mohapatra T."/>
            <person name="Singh N.K."/>
            <person name="Messing J."/>
            <person name="Nelson A.B."/>
            <person name="Fuks G."/>
            <person name="Kavchok S."/>
            <person name="Keizer G."/>
            <person name="Linton E."/>
            <person name="Llaca V."/>
            <person name="Song R."/>
            <person name="Tanyolac B."/>
            <person name="Young S."/>
            <person name="Ho-Il K."/>
            <person name="Hahn J.H."/>
            <person name="Sangsakoo G."/>
            <person name="Vanavichit A."/>
            <person name="de Mattos Luiz.A.T."/>
            <person name="Zimmer P.D."/>
            <person name="Malone G."/>
            <person name="Dellagostin O."/>
            <person name="de Oliveira A.C."/>
            <person name="Bevan M."/>
            <person name="Bancroft I."/>
            <person name="Minx P."/>
            <person name="Cordum H."/>
            <person name="Wilson R."/>
            <person name="Cheng Z."/>
            <person name="Jin W."/>
            <person name="Jiang J."/>
            <person name="Leong S.A."/>
            <person name="Iwama H."/>
            <person name="Gojobori T."/>
            <person name="Itoh T."/>
            <person name="Niimura Y."/>
            <person name="Fujii Y."/>
            <person name="Habara T."/>
            <person name="Sakai H."/>
            <person name="Sato Y."/>
            <person name="Wilson G."/>
            <person name="Kumar K."/>
            <person name="McCouch S."/>
            <person name="Juretic N."/>
            <person name="Hoen D."/>
            <person name="Wright S."/>
            <person name="Bruskiewich R."/>
            <person name="Bureau T."/>
            <person name="Miyao A."/>
            <person name="Hirochika H."/>
            <person name="Nishikawa T."/>
            <person name="Kadowaki K."/>
            <person name="Sugiura M."/>
            <person name="Burr B."/>
            <person name="Sasaki T."/>
        </authorList>
    </citation>
    <scope>NUCLEOTIDE SEQUENCE [LARGE SCALE GENOMIC DNA]</scope>
    <source>
        <strain evidence="5">cv. Nipponbare</strain>
    </source>
</reference>
<feature type="compositionally biased region" description="Low complexity" evidence="1">
    <location>
        <begin position="575"/>
        <end position="585"/>
    </location>
</feature>